<proteinExistence type="evidence at transcript level"/>
<accession>V9KDL8</accession>
<feature type="chain" id="PRO_5004778105" evidence="4">
    <location>
        <begin position="37"/>
        <end position="954"/>
    </location>
</feature>
<feature type="transmembrane region" description="Helical" evidence="3">
    <location>
        <begin position="929"/>
        <end position="949"/>
    </location>
</feature>
<dbReference type="InterPro" id="IPR001507">
    <property type="entry name" value="ZP_dom"/>
</dbReference>
<evidence type="ECO:0000256" key="1">
    <source>
        <dbReference type="ARBA" id="ARBA00023157"/>
    </source>
</evidence>
<organism evidence="6">
    <name type="scientific">Callorhinchus milii</name>
    <name type="common">Ghost shark</name>
    <dbReference type="NCBI Taxonomy" id="7868"/>
    <lineage>
        <taxon>Eukaryota</taxon>
        <taxon>Metazoa</taxon>
        <taxon>Chordata</taxon>
        <taxon>Craniata</taxon>
        <taxon>Vertebrata</taxon>
        <taxon>Chondrichthyes</taxon>
        <taxon>Holocephali</taxon>
        <taxon>Chimaeriformes</taxon>
        <taxon>Callorhinchidae</taxon>
        <taxon>Callorhinchus</taxon>
    </lineage>
</organism>
<keyword evidence="2" id="KW-0325">Glycoprotein</keyword>
<dbReference type="EMBL" id="JW863354">
    <property type="protein sequence ID" value="AFO95871.1"/>
    <property type="molecule type" value="mRNA"/>
</dbReference>
<dbReference type="InterPro" id="IPR042235">
    <property type="entry name" value="ZP-C_dom"/>
</dbReference>
<evidence type="ECO:0000259" key="5">
    <source>
        <dbReference type="PROSITE" id="PS51034"/>
    </source>
</evidence>
<dbReference type="InterPro" id="IPR058876">
    <property type="entry name" value="Ig-like_ZP"/>
</dbReference>
<dbReference type="Pfam" id="PF23736">
    <property type="entry name" value="Ig_ZP2"/>
    <property type="match status" value="1"/>
</dbReference>
<sequence length="954" mass="107574">MDGSRAVRQRPDSAAVPPSRFGWVLSLLLVTPVVWTQTAPPGFLKSNCHDGLFWIGLNKTHLSGKLWQISVLDESGADFPVTPNFASQCGYTISMDPLDYVEFRASILACQIHIMAETFTLKIQIKLSANGGIVSTYTETFSCTYTAWAVRQIICEENYMQVSVPHGVPPIDQDYHQDAEGWISIFPEVITAADSTWQIVFQLPEEKRNMTVGEAHKMGYGINTTLHRILLRAPYHANESQMVLVQGIPLSVIRSTAFYKKPWLALLVDTTVACPLGNDTITEDTIVWTVPKIFTPLVQRAVIDDQKIFMGVNGKKLNEKIIDQTNYVLDINENIVAVTIPIGAEGGYYKSDVVNGQYGIRYIINLLLEFQWRDVDAWEENKLIMIHPITTPILRPPFLTDDTIPKQRLFNVTLGNFLLDVELIKVTLGPVSFTVKEVNQEGYLLYETTNPNGTKAFVLEVPIESSPVERKYIGDGVQQYILDIIYTLSVVPRNLIFTYPAHLIVNQSDVVLPIANGFCHEESMTLIVKRGSLDHYWIPFIGNVQLTQHKAEQSGYVLQDNGTHFSVDVPFYGPEVVYEVIYNQGVRSRLDITLKDNKTLTVLSSFSVSCSFPTTDLIGCFPNGTVIITLLKLELPLGMELTKMMLRDKDCKPKENAAGKTVYQFYVNSCGTSRRFEKGYMIYENEVAYFKESQPASDPMYRIAISCRYHINGTLHFQFEHKANPQPIVEPGYGPITLAMELDKDALYSEVYEIVEYPVMKYLTEPLYFEVQLLHNEDPQVELFLQDCWATSSRDQSGFPQWPIIVDSCENKADTHMTIFHQATNSTRVKYLSHVKRFEVKTFVFTSVDQQPLVGEVYFHCSAVICNSKETNVDEVCPGKCVPHKQRMGRSAGTHHYFEGSVSSGPILILGQVPGVEKQIEKDAQFQSYWPLLLTGGSVLLFAFVILGVNTIKC</sequence>
<dbReference type="Pfam" id="PF26562">
    <property type="entry name" value="Ig-like"/>
    <property type="match status" value="1"/>
</dbReference>
<feature type="domain" description="ZP" evidence="5">
    <location>
        <begin position="619"/>
        <end position="884"/>
    </location>
</feature>
<dbReference type="PROSITE" id="PS51034">
    <property type="entry name" value="ZP_2"/>
    <property type="match status" value="1"/>
</dbReference>
<evidence type="ECO:0000256" key="2">
    <source>
        <dbReference type="ARBA" id="ARBA00023180"/>
    </source>
</evidence>
<evidence type="ECO:0000313" key="6">
    <source>
        <dbReference type="EMBL" id="AFO95871.1"/>
    </source>
</evidence>
<dbReference type="Pfam" id="PF00100">
    <property type="entry name" value="Zona_pellucida"/>
    <property type="match status" value="1"/>
</dbReference>
<dbReference type="Gene3D" id="2.60.40.4100">
    <property type="entry name" value="Zona pellucida, ZP-C domain"/>
    <property type="match status" value="1"/>
</dbReference>
<keyword evidence="3" id="KW-0812">Transmembrane</keyword>
<dbReference type="Pfam" id="PF23344">
    <property type="entry name" value="ZP-N"/>
    <property type="match status" value="1"/>
</dbReference>
<dbReference type="InterPro" id="IPR055356">
    <property type="entry name" value="ZP-N"/>
</dbReference>
<name>V9KDL8_CALMI</name>
<dbReference type="Gene3D" id="2.60.40.3210">
    <property type="entry name" value="Zona pellucida, ZP-N domain"/>
    <property type="match status" value="1"/>
</dbReference>
<protein>
    <submittedName>
        <fullName evidence="6">Egg envelope component ZPAX</fullName>
    </submittedName>
</protein>
<dbReference type="InterPro" id="IPR055355">
    <property type="entry name" value="ZP-C"/>
</dbReference>
<dbReference type="InterPro" id="IPR048290">
    <property type="entry name" value="ZP_chr"/>
</dbReference>
<dbReference type="AlphaFoldDB" id="V9KDL8"/>
<keyword evidence="4" id="KW-0732">Signal</keyword>
<reference evidence="6" key="1">
    <citation type="journal article" date="2014" name="Nature">
        <title>Elephant shark genome provides unique insights into gnathostome evolution.</title>
        <authorList>
            <consortium name="International Elephant Shark Genome Sequencing Consortium"/>
            <person name="Venkatesh B."/>
            <person name="Lee A.P."/>
            <person name="Ravi V."/>
            <person name="Maurya A.K."/>
            <person name="Lian M.M."/>
            <person name="Swann J.B."/>
            <person name="Ohta Y."/>
            <person name="Flajnik M.F."/>
            <person name="Sutoh Y."/>
            <person name="Kasahara M."/>
            <person name="Hoon S."/>
            <person name="Gangu V."/>
            <person name="Roy S.W."/>
            <person name="Irimia M."/>
            <person name="Korzh V."/>
            <person name="Kondrychyn I."/>
            <person name="Lim Z.W."/>
            <person name="Tay B.H."/>
            <person name="Tohari S."/>
            <person name="Kong K.W."/>
            <person name="Ho S."/>
            <person name="Lorente-Galdos B."/>
            <person name="Quilez J."/>
            <person name="Marques-Bonet T."/>
            <person name="Raney B.J."/>
            <person name="Ingham P.W."/>
            <person name="Tay A."/>
            <person name="Hillier L.W."/>
            <person name="Minx P."/>
            <person name="Boehm T."/>
            <person name="Wilson R.K."/>
            <person name="Brenner S."/>
            <person name="Warren W.C."/>
        </authorList>
    </citation>
    <scope>NUCLEOTIDE SEQUENCE</scope>
    <source>
        <tissue evidence="6">Ovary</tissue>
    </source>
</reference>
<evidence type="ECO:0000256" key="3">
    <source>
        <dbReference type="SAM" id="Phobius"/>
    </source>
</evidence>
<feature type="signal peptide" evidence="4">
    <location>
        <begin position="1"/>
        <end position="36"/>
    </location>
</feature>
<dbReference type="SMART" id="SM00241">
    <property type="entry name" value="ZP"/>
    <property type="match status" value="1"/>
</dbReference>
<evidence type="ECO:0000256" key="4">
    <source>
        <dbReference type="SAM" id="SignalP"/>
    </source>
</evidence>
<dbReference type="InterPro" id="IPR057638">
    <property type="entry name" value="Ig_ZP2_2nd"/>
</dbReference>
<keyword evidence="3" id="KW-0472">Membrane</keyword>
<dbReference type="PRINTS" id="PR00023">
    <property type="entry name" value="ZPELLUCIDA"/>
</dbReference>
<keyword evidence="1" id="KW-1015">Disulfide bond</keyword>
<keyword evidence="3" id="KW-1133">Transmembrane helix</keyword>
<dbReference type="PANTHER" id="PTHR47130">
    <property type="entry name" value="SI:DKEY-19B23.11-RELATED"/>
    <property type="match status" value="1"/>
</dbReference>